<comment type="subcellular location">
    <subcellularLocation>
        <location evidence="1">Membrane</location>
        <topology evidence="1">Single-pass membrane protein</topology>
    </subcellularLocation>
</comment>
<gene>
    <name evidence="4" type="ORF">HannXRQ_Chr02g0039301</name>
</gene>
<keyword evidence="5" id="KW-1185">Reference proteome</keyword>
<evidence type="ECO:0000259" key="3">
    <source>
        <dbReference type="Pfam" id="PF12819"/>
    </source>
</evidence>
<dbReference type="GO" id="GO:0016020">
    <property type="term" value="C:membrane"/>
    <property type="evidence" value="ECO:0007669"/>
    <property type="project" value="UniProtKB-SubCell"/>
</dbReference>
<accession>A0A251VEZ6</accession>
<dbReference type="AlphaFoldDB" id="A0A251VEZ6"/>
<evidence type="ECO:0000256" key="2">
    <source>
        <dbReference type="SAM" id="MobiDB-lite"/>
    </source>
</evidence>
<dbReference type="InParanoid" id="A0A251VEZ6"/>
<dbReference type="PANTHER" id="PTHR45631:SF202">
    <property type="entry name" value="SENESCENCE-INDUCED RECEPTOR-LIKE SERINE_THREONINE-PROTEIN KINASE"/>
    <property type="match status" value="1"/>
</dbReference>
<feature type="region of interest" description="Disordered" evidence="2">
    <location>
        <begin position="1"/>
        <end position="23"/>
    </location>
</feature>
<organism evidence="4 5">
    <name type="scientific">Helianthus annuus</name>
    <name type="common">Common sunflower</name>
    <dbReference type="NCBI Taxonomy" id="4232"/>
    <lineage>
        <taxon>Eukaryota</taxon>
        <taxon>Viridiplantae</taxon>
        <taxon>Streptophyta</taxon>
        <taxon>Embryophyta</taxon>
        <taxon>Tracheophyta</taxon>
        <taxon>Spermatophyta</taxon>
        <taxon>Magnoliopsida</taxon>
        <taxon>eudicotyledons</taxon>
        <taxon>Gunneridae</taxon>
        <taxon>Pentapetalae</taxon>
        <taxon>asterids</taxon>
        <taxon>campanulids</taxon>
        <taxon>Asterales</taxon>
        <taxon>Asteraceae</taxon>
        <taxon>Asteroideae</taxon>
        <taxon>Heliantheae alliance</taxon>
        <taxon>Heliantheae</taxon>
        <taxon>Helianthus</taxon>
    </lineage>
</organism>
<dbReference type="Proteomes" id="UP000215914">
    <property type="component" value="Chromosome 2"/>
</dbReference>
<name>A0A251VEZ6_HELAN</name>
<feature type="domain" description="Malectin-like" evidence="3">
    <location>
        <begin position="39"/>
        <end position="148"/>
    </location>
</feature>
<proteinExistence type="predicted"/>
<evidence type="ECO:0000313" key="4">
    <source>
        <dbReference type="EMBL" id="OTG33859.1"/>
    </source>
</evidence>
<dbReference type="InterPro" id="IPR024788">
    <property type="entry name" value="Malectin-like_Carb-bd_dom"/>
</dbReference>
<dbReference type="Pfam" id="PF12819">
    <property type="entry name" value="Malectin_like"/>
    <property type="match status" value="1"/>
</dbReference>
<evidence type="ECO:0000313" key="5">
    <source>
        <dbReference type="Proteomes" id="UP000215914"/>
    </source>
</evidence>
<protein>
    <submittedName>
        <fullName evidence="4">Putative malectin-like carbohydrate-binding domain-containing protein</fullName>
    </submittedName>
</protein>
<sequence length="218" mass="25277">MPDKLAGPQEETGPLPGSPRPKRMIRKPIKFEEVITLRPQKGKNNRYLIRATFLHGNYDSRNQNPQFDLYIGADHWVTIVISDPAKSMTHEIIHLTLSDYIYVCLVYTGYGYPFITSLELRLLDITMYKDQSPASLLLFLRYNYGAYDTVRVVALVRRHRFKRVVFPPFPTALNCHLYDIYMSCRVPLLAPRQFKPPNCPSILIFLISANTEQTKRLL</sequence>
<evidence type="ECO:0000256" key="1">
    <source>
        <dbReference type="ARBA" id="ARBA00004167"/>
    </source>
</evidence>
<reference evidence="5" key="1">
    <citation type="journal article" date="2017" name="Nature">
        <title>The sunflower genome provides insights into oil metabolism, flowering and Asterid evolution.</title>
        <authorList>
            <person name="Badouin H."/>
            <person name="Gouzy J."/>
            <person name="Grassa C.J."/>
            <person name="Murat F."/>
            <person name="Staton S.E."/>
            <person name="Cottret L."/>
            <person name="Lelandais-Briere C."/>
            <person name="Owens G.L."/>
            <person name="Carrere S."/>
            <person name="Mayjonade B."/>
            <person name="Legrand L."/>
            <person name="Gill N."/>
            <person name="Kane N.C."/>
            <person name="Bowers J.E."/>
            <person name="Hubner S."/>
            <person name="Bellec A."/>
            <person name="Berard A."/>
            <person name="Berges H."/>
            <person name="Blanchet N."/>
            <person name="Boniface M.C."/>
            <person name="Brunel D."/>
            <person name="Catrice O."/>
            <person name="Chaidir N."/>
            <person name="Claudel C."/>
            <person name="Donnadieu C."/>
            <person name="Faraut T."/>
            <person name="Fievet G."/>
            <person name="Helmstetter N."/>
            <person name="King M."/>
            <person name="Knapp S.J."/>
            <person name="Lai Z."/>
            <person name="Le Paslier M.C."/>
            <person name="Lippi Y."/>
            <person name="Lorenzon L."/>
            <person name="Mandel J.R."/>
            <person name="Marage G."/>
            <person name="Marchand G."/>
            <person name="Marquand E."/>
            <person name="Bret-Mestries E."/>
            <person name="Morien E."/>
            <person name="Nambeesan S."/>
            <person name="Nguyen T."/>
            <person name="Pegot-Espagnet P."/>
            <person name="Pouilly N."/>
            <person name="Raftis F."/>
            <person name="Sallet E."/>
            <person name="Schiex T."/>
            <person name="Thomas J."/>
            <person name="Vandecasteele C."/>
            <person name="Vares D."/>
            <person name="Vear F."/>
            <person name="Vautrin S."/>
            <person name="Crespi M."/>
            <person name="Mangin B."/>
            <person name="Burke J.M."/>
            <person name="Salse J."/>
            <person name="Munos S."/>
            <person name="Vincourt P."/>
            <person name="Rieseberg L.H."/>
            <person name="Langlade N.B."/>
        </authorList>
    </citation>
    <scope>NUCLEOTIDE SEQUENCE [LARGE SCALE GENOMIC DNA]</scope>
    <source>
        <strain evidence="5">cv. SF193</strain>
    </source>
</reference>
<dbReference type="PANTHER" id="PTHR45631">
    <property type="entry name" value="OS07G0107800 PROTEIN-RELATED"/>
    <property type="match status" value="1"/>
</dbReference>
<dbReference type="EMBL" id="CM007891">
    <property type="protein sequence ID" value="OTG33859.1"/>
    <property type="molecule type" value="Genomic_DNA"/>
</dbReference>